<keyword evidence="2 6" id="KW-0812">Transmembrane</keyword>
<organism evidence="9 10">
    <name type="scientific">Drosophila guanche</name>
    <name type="common">Fruit fly</name>
    <dbReference type="NCBI Taxonomy" id="7266"/>
    <lineage>
        <taxon>Eukaryota</taxon>
        <taxon>Metazoa</taxon>
        <taxon>Ecdysozoa</taxon>
        <taxon>Arthropoda</taxon>
        <taxon>Hexapoda</taxon>
        <taxon>Insecta</taxon>
        <taxon>Pterygota</taxon>
        <taxon>Neoptera</taxon>
        <taxon>Endopterygota</taxon>
        <taxon>Diptera</taxon>
        <taxon>Brachycera</taxon>
        <taxon>Muscomorpha</taxon>
        <taxon>Ephydroidea</taxon>
        <taxon>Drosophilidae</taxon>
        <taxon>Drosophila</taxon>
        <taxon>Sophophora</taxon>
    </lineage>
</organism>
<evidence type="ECO:0000256" key="6">
    <source>
        <dbReference type="SAM" id="Phobius"/>
    </source>
</evidence>
<feature type="domain" description="E3 ubiquitin-protein ligase DCST1-like C-terminal" evidence="8">
    <location>
        <begin position="686"/>
        <end position="730"/>
    </location>
</feature>
<dbReference type="Pfam" id="PF07782">
    <property type="entry name" value="DC_STAMP"/>
    <property type="match status" value="1"/>
</dbReference>
<feature type="compositionally biased region" description="Acidic residues" evidence="5">
    <location>
        <begin position="756"/>
        <end position="771"/>
    </location>
</feature>
<keyword evidence="3 6" id="KW-1133">Transmembrane helix</keyword>
<dbReference type="OMA" id="NICIMAN"/>
<feature type="transmembrane region" description="Helical" evidence="6">
    <location>
        <begin position="408"/>
        <end position="432"/>
    </location>
</feature>
<evidence type="ECO:0000256" key="5">
    <source>
        <dbReference type="SAM" id="MobiDB-lite"/>
    </source>
</evidence>
<feature type="domain" description="Dendritic cell-specific transmembrane protein-like" evidence="7">
    <location>
        <begin position="443"/>
        <end position="632"/>
    </location>
</feature>
<dbReference type="InterPro" id="IPR058842">
    <property type="entry name" value="DCST1_C"/>
</dbReference>
<feature type="transmembrane region" description="Helical" evidence="6">
    <location>
        <begin position="586"/>
        <end position="604"/>
    </location>
</feature>
<gene>
    <name evidence="9" type="ORF">DGUA_6G014683</name>
</gene>
<feature type="compositionally biased region" description="Basic and acidic residues" evidence="5">
    <location>
        <begin position="1"/>
        <end position="20"/>
    </location>
</feature>
<accession>A0A3B0JRT5</accession>
<dbReference type="EMBL" id="OUUW01000009">
    <property type="protein sequence ID" value="SPP84845.1"/>
    <property type="molecule type" value="Genomic_DNA"/>
</dbReference>
<feature type="region of interest" description="Disordered" evidence="5">
    <location>
        <begin position="1"/>
        <end position="31"/>
    </location>
</feature>
<dbReference type="Pfam" id="PF26039">
    <property type="entry name" value="Dcst2"/>
    <property type="match status" value="1"/>
</dbReference>
<evidence type="ECO:0000256" key="4">
    <source>
        <dbReference type="ARBA" id="ARBA00023136"/>
    </source>
</evidence>
<dbReference type="Proteomes" id="UP000268350">
    <property type="component" value="Unassembled WGS sequence"/>
</dbReference>
<dbReference type="Pfam" id="PF26037">
    <property type="entry name" value="zf-RING_DCST1_C"/>
    <property type="match status" value="1"/>
</dbReference>
<evidence type="ECO:0000256" key="1">
    <source>
        <dbReference type="ARBA" id="ARBA00004141"/>
    </source>
</evidence>
<feature type="compositionally biased region" description="Acidic residues" evidence="5">
    <location>
        <begin position="738"/>
        <end position="747"/>
    </location>
</feature>
<dbReference type="InterPro" id="IPR051856">
    <property type="entry name" value="CSR-E3_Ligase_Protein"/>
</dbReference>
<feature type="compositionally biased region" description="Basic and acidic residues" evidence="5">
    <location>
        <begin position="59"/>
        <end position="70"/>
    </location>
</feature>
<name>A0A3B0JRT5_DROGU</name>
<feature type="transmembrane region" description="Helical" evidence="6">
    <location>
        <begin position="493"/>
        <end position="518"/>
    </location>
</feature>
<dbReference type="PANTHER" id="PTHR21041:SF9">
    <property type="entry name" value="DENDRITIC CELL-SPECIFIC TRANSMEMBRANE PROTEIN-LIKE DOMAIN-CONTAINING PROTEIN"/>
    <property type="match status" value="1"/>
</dbReference>
<evidence type="ECO:0000256" key="2">
    <source>
        <dbReference type="ARBA" id="ARBA00022692"/>
    </source>
</evidence>
<feature type="region of interest" description="Disordered" evidence="5">
    <location>
        <begin position="738"/>
        <end position="780"/>
    </location>
</feature>
<feature type="transmembrane region" description="Helical" evidence="6">
    <location>
        <begin position="110"/>
        <end position="130"/>
    </location>
</feature>
<dbReference type="OrthoDB" id="6598372at2759"/>
<evidence type="ECO:0000259" key="8">
    <source>
        <dbReference type="Pfam" id="PF26037"/>
    </source>
</evidence>
<sequence length="780" mass="89792">MSDSKDESQDSRRLRQEQDNYRNNYGNTSGMMIHNQDMLASKRTHFEGVTVQNGDNDNVEERRISTRPDSAEGEAPIYQLHPESDEQTPESDPSGESLTVVSGWDHWKNITLYMIAGYVLSILLVLIWYYRHPRRASQDLSQKWLLIVLFFLLLMILGYSRATRCVVALIFPTLGSHRGRALLMTLAFFVAGTGPVMNIIRNIDSMGHSLACGQSSLRQALTPMQDIMGQPINVVERSVEGTIMQVRKIMESLDKVLQHLEEPLVAIHDNCKSCAEWLRQQQRSFELQMGKPYERCLGAGAVSLHECQAKFGTQQECSLKDRFVWFCENLKDMSSFFERSGKLQQETFEEIFQRLKDNFTKIRAIFVVSIGFVSKQGINATNDSSGRDSDVILEHEINRHLEAERRTFILFFVCLDLAVFILVFAVILRSIYFRLLYLGSNDFNNVYLTHSFDSYDRERQPLVGIRVVPLRVSEMNKFVKITSIRLLPEEYQIMAGSILFLVITAVQLFCICFVDYSLYIMLSIMSYHAHKTEGLKPPAYTRIVITKGGMIGDILRSLVQAFEPLSENLGLGTEKCLPVPGEPNVLRYYEILSLCVLAWLLVFWEPYSLRVRHWVMACFYPEHAQRRVQYLHERILRERTTFIKTSRRRARSVHIYSDSRQFTCISWCSALKIWCLNGFPSAFMCKTCIICRKPLTASDIVHCDTENCRGIYCQYCFIESNNYCILCTEPRKYWDDSDLSEVEDSTEDSVGGSSTPDDDDVDVDVEADEEEFNKKRSGYL</sequence>
<evidence type="ECO:0000256" key="3">
    <source>
        <dbReference type="ARBA" id="ARBA00022989"/>
    </source>
</evidence>
<feature type="compositionally biased region" description="Polar residues" evidence="5">
    <location>
        <begin position="21"/>
        <end position="30"/>
    </location>
</feature>
<evidence type="ECO:0000313" key="9">
    <source>
        <dbReference type="EMBL" id="SPP84845.1"/>
    </source>
</evidence>
<protein>
    <submittedName>
        <fullName evidence="9">Blast:DC-STAMP domain-containing protein 2</fullName>
    </submittedName>
</protein>
<reference evidence="10" key="1">
    <citation type="submission" date="2018-01" db="EMBL/GenBank/DDBJ databases">
        <authorList>
            <person name="Alioto T."/>
            <person name="Alioto T."/>
        </authorList>
    </citation>
    <scope>NUCLEOTIDE SEQUENCE [LARGE SCALE GENOMIC DNA]</scope>
</reference>
<proteinExistence type="predicted"/>
<dbReference type="STRING" id="7266.A0A3B0JRT5"/>
<dbReference type="PANTHER" id="PTHR21041">
    <property type="entry name" value="DENDRITIC CELL-SPECIFIC TRANSMEMBRANE PROTEIN"/>
    <property type="match status" value="1"/>
</dbReference>
<keyword evidence="10" id="KW-1185">Reference proteome</keyword>
<keyword evidence="4 6" id="KW-0472">Membrane</keyword>
<dbReference type="InterPro" id="IPR012858">
    <property type="entry name" value="DC_STAMP-like"/>
</dbReference>
<feature type="transmembrane region" description="Helical" evidence="6">
    <location>
        <begin position="181"/>
        <end position="200"/>
    </location>
</feature>
<dbReference type="GO" id="GO:0016020">
    <property type="term" value="C:membrane"/>
    <property type="evidence" value="ECO:0007669"/>
    <property type="project" value="UniProtKB-SubCell"/>
</dbReference>
<evidence type="ECO:0000259" key="7">
    <source>
        <dbReference type="Pfam" id="PF07782"/>
    </source>
</evidence>
<dbReference type="AlphaFoldDB" id="A0A3B0JRT5"/>
<evidence type="ECO:0000313" key="10">
    <source>
        <dbReference type="Proteomes" id="UP000268350"/>
    </source>
</evidence>
<feature type="region of interest" description="Disordered" evidence="5">
    <location>
        <begin position="43"/>
        <end position="96"/>
    </location>
</feature>
<comment type="subcellular location">
    <subcellularLocation>
        <location evidence="1">Membrane</location>
        <topology evidence="1">Multi-pass membrane protein</topology>
    </subcellularLocation>
</comment>
<feature type="transmembrane region" description="Helical" evidence="6">
    <location>
        <begin position="142"/>
        <end position="161"/>
    </location>
</feature>